<protein>
    <recommendedName>
        <fullName evidence="3">DUF1269 domain-containing protein</fullName>
    </recommendedName>
</protein>
<evidence type="ECO:0000313" key="2">
    <source>
        <dbReference type="Proteomes" id="UP000069850"/>
    </source>
</evidence>
<proteinExistence type="predicted"/>
<dbReference type="EMBL" id="LT158599">
    <property type="protein sequence ID" value="CVK32135.1"/>
    <property type="molecule type" value="Genomic_DNA"/>
</dbReference>
<dbReference type="AlphaFoldDB" id="A0A0X3BKX7"/>
<dbReference type="InterPro" id="IPR046288">
    <property type="entry name" value="DUF6325"/>
</dbReference>
<name>A0A0X3BKX7_9EURY</name>
<organism evidence="1 2">
    <name type="scientific">Methanoculleus bourgensis</name>
    <dbReference type="NCBI Taxonomy" id="83986"/>
    <lineage>
        <taxon>Archaea</taxon>
        <taxon>Methanobacteriati</taxon>
        <taxon>Methanobacteriota</taxon>
        <taxon>Stenosarchaea group</taxon>
        <taxon>Methanomicrobia</taxon>
        <taxon>Methanomicrobiales</taxon>
        <taxon>Methanomicrobiaceae</taxon>
        <taxon>Methanoculleus</taxon>
    </lineage>
</organism>
<dbReference type="RefSeq" id="WP_272947023.1">
    <property type="nucleotide sequence ID" value="NZ_LT158599.1"/>
</dbReference>
<gene>
    <name evidence="1" type="ORF">MMAB1_0921</name>
</gene>
<dbReference type="Proteomes" id="UP000069850">
    <property type="component" value="Chromosome 1"/>
</dbReference>
<evidence type="ECO:0000313" key="1">
    <source>
        <dbReference type="EMBL" id="CVK32135.1"/>
    </source>
</evidence>
<dbReference type="Pfam" id="PF19850">
    <property type="entry name" value="DUF6325"/>
    <property type="match status" value="1"/>
</dbReference>
<dbReference type="KEGG" id="mema:MMAB1_0921"/>
<dbReference type="GeneID" id="27136904"/>
<accession>A0A0X3BKX7</accession>
<sequence length="151" mass="16636">MSLGPVEYMVIEFPGNQFKGEIIPALREVVDKGIIRIIDRVFVRKDEQGNVSVMELSDLQKDAASAFAPLARDTTTLLAEDDIQKVSDIIEKNSSAALFLFEHLWAKKFRDAVLNAHGEVIAGERIKNEKVDAALAWRPGELEAAGGSRVS</sequence>
<evidence type="ECO:0008006" key="3">
    <source>
        <dbReference type="Google" id="ProtNLM"/>
    </source>
</evidence>
<reference evidence="1 2" key="1">
    <citation type="submission" date="2016-01" db="EMBL/GenBank/DDBJ databases">
        <authorList>
            <person name="Manzoor S."/>
        </authorList>
    </citation>
    <scope>NUCLEOTIDE SEQUENCE [LARGE SCALE GENOMIC DNA]</scope>
    <source>
        <strain evidence="1">Methanoculleus sp MAB1</strain>
    </source>
</reference>